<dbReference type="OrthoDB" id="9797743at2"/>
<dbReference type="Pfam" id="PF13419">
    <property type="entry name" value="HAD_2"/>
    <property type="match status" value="1"/>
</dbReference>
<dbReference type="InterPro" id="IPR023198">
    <property type="entry name" value="PGP-like_dom2"/>
</dbReference>
<sequence length="225" mass="25883">MNNSTLDLKNIKGVFFDMDGTILDSMWLWKAIDIEYLNRFGCEYPEGLQEEIAGMSFHQTANYFKERFKIEDDIEKMKDDWNEMAMDKYKHEVGLKKGVLYFLNMLKEKDIKMAIGTSNSVELTDAALDSTGIRDYFDVVLTGSEILKGKPDPYIYLECAKRTDLNPEDCVVFEDIVSGIKAGKSAGMRVIAVDDEFSRSEVNMKKSLADKYIYDFTEIYDCFDV</sequence>
<dbReference type="PANTHER" id="PTHR18901:SF38">
    <property type="entry name" value="PSEUDOURIDINE-5'-PHOSPHATASE"/>
    <property type="match status" value="1"/>
</dbReference>
<dbReference type="SFLD" id="SFLDG01129">
    <property type="entry name" value="C1.5:_HAD__Beta-PGM__Phosphata"/>
    <property type="match status" value="1"/>
</dbReference>
<dbReference type="SUPFAM" id="SSF56784">
    <property type="entry name" value="HAD-like"/>
    <property type="match status" value="1"/>
</dbReference>
<dbReference type="InterPro" id="IPR041492">
    <property type="entry name" value="HAD_2"/>
</dbReference>
<dbReference type="InterPro" id="IPR006439">
    <property type="entry name" value="HAD-SF_hydro_IA"/>
</dbReference>
<gene>
    <name evidence="1" type="ORF">SAMN02745111_02371</name>
</gene>
<dbReference type="PRINTS" id="PR00413">
    <property type="entry name" value="HADHALOGNASE"/>
</dbReference>
<dbReference type="Gene3D" id="1.10.150.240">
    <property type="entry name" value="Putative phosphatase, domain 2"/>
    <property type="match status" value="1"/>
</dbReference>
<proteinExistence type="predicted"/>
<dbReference type="NCBIfam" id="TIGR01509">
    <property type="entry name" value="HAD-SF-IA-v3"/>
    <property type="match status" value="1"/>
</dbReference>
<dbReference type="SFLD" id="SFLDS00003">
    <property type="entry name" value="Haloacid_Dehalogenase"/>
    <property type="match status" value="1"/>
</dbReference>
<dbReference type="GO" id="GO:0016791">
    <property type="term" value="F:phosphatase activity"/>
    <property type="evidence" value="ECO:0007669"/>
    <property type="project" value="TreeGrafter"/>
</dbReference>
<dbReference type="CDD" id="cd07505">
    <property type="entry name" value="HAD_BPGM-like"/>
    <property type="match status" value="1"/>
</dbReference>
<dbReference type="Proteomes" id="UP000190814">
    <property type="component" value="Unassembled WGS sequence"/>
</dbReference>
<dbReference type="PANTHER" id="PTHR18901">
    <property type="entry name" value="2-DEOXYGLUCOSE-6-PHOSPHATE PHOSPHATASE 2"/>
    <property type="match status" value="1"/>
</dbReference>
<reference evidence="1 2" key="1">
    <citation type="submission" date="2017-02" db="EMBL/GenBank/DDBJ databases">
        <authorList>
            <person name="Peterson S.W."/>
        </authorList>
    </citation>
    <scope>NUCLEOTIDE SEQUENCE [LARGE SCALE GENOMIC DNA]</scope>
    <source>
        <strain evidence="1 2">ATCC 35992</strain>
    </source>
</reference>
<dbReference type="InterPro" id="IPR023214">
    <property type="entry name" value="HAD_sf"/>
</dbReference>
<dbReference type="EMBL" id="FUXZ01000020">
    <property type="protein sequence ID" value="SKA72518.1"/>
    <property type="molecule type" value="Genomic_DNA"/>
</dbReference>
<accession>A0A1T4W637</accession>
<protein>
    <submittedName>
        <fullName evidence="1">Haloacid dehalogenase superfamily, subfamily IA, variant 3 with third motif having DD or ED/haloacid dehalogenase superfamily, subfamily IA, variant 1 with third motif having Dx(3-4)D or Dx(3-4)E</fullName>
    </submittedName>
</protein>
<organism evidence="1 2">
    <name type="scientific">Eubacterium uniforme</name>
    <dbReference type="NCBI Taxonomy" id="39495"/>
    <lineage>
        <taxon>Bacteria</taxon>
        <taxon>Bacillati</taxon>
        <taxon>Bacillota</taxon>
        <taxon>Clostridia</taxon>
        <taxon>Eubacteriales</taxon>
        <taxon>Eubacteriaceae</taxon>
        <taxon>Eubacterium</taxon>
    </lineage>
</organism>
<dbReference type="NCBIfam" id="TIGR01549">
    <property type="entry name" value="HAD-SF-IA-v1"/>
    <property type="match status" value="1"/>
</dbReference>
<dbReference type="RefSeq" id="WP_078767182.1">
    <property type="nucleotide sequence ID" value="NZ_FUXZ01000020.1"/>
</dbReference>
<dbReference type="SFLD" id="SFLDG01135">
    <property type="entry name" value="C1.5.6:_HAD__Beta-PGM__Phospha"/>
    <property type="match status" value="1"/>
</dbReference>
<dbReference type="STRING" id="39495.SAMN02745111_02371"/>
<name>A0A1T4W637_9FIRM</name>
<dbReference type="AlphaFoldDB" id="A0A1T4W637"/>
<dbReference type="InterPro" id="IPR036412">
    <property type="entry name" value="HAD-like_sf"/>
</dbReference>
<evidence type="ECO:0000313" key="2">
    <source>
        <dbReference type="Proteomes" id="UP000190814"/>
    </source>
</evidence>
<keyword evidence="2" id="KW-1185">Reference proteome</keyword>
<dbReference type="Gene3D" id="3.40.50.1000">
    <property type="entry name" value="HAD superfamily/HAD-like"/>
    <property type="match status" value="1"/>
</dbReference>
<evidence type="ECO:0000313" key="1">
    <source>
        <dbReference type="EMBL" id="SKA72518.1"/>
    </source>
</evidence>